<dbReference type="InterPro" id="IPR013022">
    <property type="entry name" value="Xyl_isomerase-like_TIM-brl"/>
</dbReference>
<feature type="domain" description="Xylose isomerase-like TIM barrel" evidence="1">
    <location>
        <begin position="32"/>
        <end position="293"/>
    </location>
</feature>
<evidence type="ECO:0000259" key="1">
    <source>
        <dbReference type="Pfam" id="PF01261"/>
    </source>
</evidence>
<dbReference type="InterPro" id="IPR050312">
    <property type="entry name" value="IolE/XylAMocC-like"/>
</dbReference>
<gene>
    <name evidence="2" type="ORF">K040078D81_49560</name>
</gene>
<comment type="caution">
    <text evidence="2">The sequence shown here is derived from an EMBL/GenBank/DDBJ whole genome shotgun (WGS) entry which is preliminary data.</text>
</comment>
<dbReference type="SUPFAM" id="SSF51658">
    <property type="entry name" value="Xylose isomerase-like"/>
    <property type="match status" value="1"/>
</dbReference>
<reference evidence="2 3" key="1">
    <citation type="submission" date="2024-04" db="EMBL/GenBank/DDBJ databases">
        <title>Defined microbial consortia suppress multidrug-resistant proinflammatory Enterobacteriaceae via ecological control.</title>
        <authorList>
            <person name="Furuichi M."/>
            <person name="Kawaguchi T."/>
            <person name="Pust M."/>
            <person name="Yasuma K."/>
            <person name="Plichta D."/>
            <person name="Hasegawa N."/>
            <person name="Ohya T."/>
            <person name="Bhattarai S."/>
            <person name="Sasajima S."/>
            <person name="Aoto Y."/>
            <person name="Tuganbaev T."/>
            <person name="Yaginuma M."/>
            <person name="Ueda M."/>
            <person name="Okahashi N."/>
            <person name="Amafuji K."/>
            <person name="Kiridooshi Y."/>
            <person name="Sugita K."/>
            <person name="Strazar M."/>
            <person name="Skelly A."/>
            <person name="Suda W."/>
            <person name="Hattori M."/>
            <person name="Nakamoto N."/>
            <person name="Caballero S."/>
            <person name="Norman J."/>
            <person name="Olle B."/>
            <person name="Tanoue T."/>
            <person name="Arita M."/>
            <person name="Bucci V."/>
            <person name="Atarashi K."/>
            <person name="Xavier R."/>
            <person name="Honda K."/>
        </authorList>
    </citation>
    <scope>NUCLEOTIDE SEQUENCE [LARGE SCALE GENOMIC DNA]</scope>
    <source>
        <strain evidence="3">k04-0078-D8-1</strain>
    </source>
</reference>
<name>A0ABQ0BHB2_9FIRM</name>
<dbReference type="Gene3D" id="3.20.20.150">
    <property type="entry name" value="Divalent-metal-dependent TIM barrel enzymes"/>
    <property type="match status" value="1"/>
</dbReference>
<proteinExistence type="predicted"/>
<organism evidence="2 3">
    <name type="scientific">Blautia hominis</name>
    <dbReference type="NCBI Taxonomy" id="2025493"/>
    <lineage>
        <taxon>Bacteria</taxon>
        <taxon>Bacillati</taxon>
        <taxon>Bacillota</taxon>
        <taxon>Clostridia</taxon>
        <taxon>Lachnospirales</taxon>
        <taxon>Lachnospiraceae</taxon>
        <taxon>Blautia</taxon>
    </lineage>
</organism>
<dbReference type="EMBL" id="BAABYW010000001">
    <property type="protein sequence ID" value="GAA6410839.1"/>
    <property type="molecule type" value="Genomic_DNA"/>
</dbReference>
<evidence type="ECO:0000313" key="2">
    <source>
        <dbReference type="EMBL" id="GAA6410839.1"/>
    </source>
</evidence>
<sequence length="314" mass="36394">MGEGYMLETSINTDYNNDLHDWASMEHQICCLAEAGFTHTQWIHDWSEEYMYSKSEMFQAGAVLKHYGVKGHSVHATEGGRRKDYTNANEYLRLAGVDLLKNRIDLCTHIGANVMVLHMQLPFQEFEKDESNIKDYYRQVYRSFDEIQSYAKAAGVKIALENLLLTPMKYQIDKYERIFDRYDDDFIGLCYDSGHASIMSQDNYYIFLEKYYDRLYATHLQDTDSIVPVKLNDARAVVMADAHRVPFTGVLDWNEIARWVAKAPMDLPADFEVGLKYGEAFESHGEEIDLLKDCHERALRFHQMVLDAKASEVV</sequence>
<dbReference type="GO" id="GO:0016853">
    <property type="term" value="F:isomerase activity"/>
    <property type="evidence" value="ECO:0007669"/>
    <property type="project" value="UniProtKB-KW"/>
</dbReference>
<dbReference type="InterPro" id="IPR036237">
    <property type="entry name" value="Xyl_isomerase-like_sf"/>
</dbReference>
<keyword evidence="3" id="KW-1185">Reference proteome</keyword>
<accession>A0ABQ0BHB2</accession>
<dbReference type="PANTHER" id="PTHR12110">
    <property type="entry name" value="HYDROXYPYRUVATE ISOMERASE"/>
    <property type="match status" value="1"/>
</dbReference>
<dbReference type="Pfam" id="PF01261">
    <property type="entry name" value="AP_endonuc_2"/>
    <property type="match status" value="1"/>
</dbReference>
<keyword evidence="2" id="KW-0413">Isomerase</keyword>
<dbReference type="Proteomes" id="UP001600943">
    <property type="component" value="Unassembled WGS sequence"/>
</dbReference>
<dbReference type="PANTHER" id="PTHR12110:SF53">
    <property type="entry name" value="BLR5974 PROTEIN"/>
    <property type="match status" value="1"/>
</dbReference>
<evidence type="ECO:0000313" key="3">
    <source>
        <dbReference type="Proteomes" id="UP001600943"/>
    </source>
</evidence>
<protein>
    <submittedName>
        <fullName evidence="2">Sugar phosphate isomerase/epimerase</fullName>
    </submittedName>
</protein>